<dbReference type="GO" id="GO:0022857">
    <property type="term" value="F:transmembrane transporter activity"/>
    <property type="evidence" value="ECO:0007669"/>
    <property type="project" value="InterPro"/>
</dbReference>
<evidence type="ECO:0000313" key="8">
    <source>
        <dbReference type="RefSeq" id="XP_025424123.1"/>
    </source>
</evidence>
<feature type="transmembrane region" description="Helical" evidence="6">
    <location>
        <begin position="346"/>
        <end position="368"/>
    </location>
</feature>
<feature type="transmembrane region" description="Helical" evidence="6">
    <location>
        <begin position="403"/>
        <end position="424"/>
    </location>
</feature>
<feature type="transmembrane region" description="Helical" evidence="6">
    <location>
        <begin position="210"/>
        <end position="232"/>
    </location>
</feature>
<dbReference type="OrthoDB" id="3026777at2759"/>
<feature type="transmembrane region" description="Helical" evidence="6">
    <location>
        <begin position="111"/>
        <end position="132"/>
    </location>
</feature>
<reference evidence="8 9" key="1">
    <citation type="submission" date="2025-04" db="UniProtKB">
        <authorList>
            <consortium name="RefSeq"/>
        </authorList>
    </citation>
    <scope>IDENTIFICATION</scope>
    <source>
        <tissue evidence="8 9">Whole body</tissue>
    </source>
</reference>
<dbReference type="Proteomes" id="UP000694846">
    <property type="component" value="Unplaced"/>
</dbReference>
<keyword evidence="4 6" id="KW-0472">Membrane</keyword>
<feature type="transmembrane region" description="Helical" evidence="6">
    <location>
        <begin position="466"/>
        <end position="488"/>
    </location>
</feature>
<sequence length="509" mass="56913">MDVERVQTDGDRDSGSSSSDEEFDGSDGWQEMGFCSKAGHFARNITVEPLMTLFQVSSVLSSLTTQNLNLQKACRVNLRLDDHVCAGLENKNMSLYAEQEVQVQQMVADMLIWQTVLQSTMPCVLVVFIGSWSDRNRKRKPCMLVPVIGELIRNAGLLLCVYYFDWLSMEVAGFAESVPTSITGGLTVLYMSAFAYIGDISTVKNRTLRVGLMNLFFGASWPIGAALSGILFQQYGFYGVYYISSALYIVALLYGMIRIKEHENSSKGKDPFQTSKSCVSLFSDFFNLKHIKEALNVTFRKGPRKRWLQLTMLVFTIVVVQGPIQGEFAIAYLGARLRFQWNEVDYSIFSTFLSILNILGVGIAVGILSHLFKMDDALIGVIACLSKVLSGLVFAFAPSKLYFYMGAVVDSMSSVSYVVVRSIVSKTVPQNEIGQVSAVIAVVETIVPVIYKPLYSSIYRATVHTFPGAFYIVGSIMLTPSIFLYWWMYRLNKLEPKKTFVTERETLNT</sequence>
<dbReference type="AlphaFoldDB" id="A0A8B8GM40"/>
<dbReference type="Gene3D" id="1.20.1250.20">
    <property type="entry name" value="MFS general substrate transporter like domains"/>
    <property type="match status" value="1"/>
</dbReference>
<evidence type="ECO:0000256" key="1">
    <source>
        <dbReference type="ARBA" id="ARBA00004141"/>
    </source>
</evidence>
<protein>
    <submittedName>
        <fullName evidence="8 9">Uncharacterized protein LOC112693337</fullName>
    </submittedName>
</protein>
<feature type="compositionally biased region" description="Basic and acidic residues" evidence="5">
    <location>
        <begin position="1"/>
        <end position="14"/>
    </location>
</feature>
<accession>A0A8B8GM40</accession>
<feature type="region of interest" description="Disordered" evidence="5">
    <location>
        <begin position="1"/>
        <end position="26"/>
    </location>
</feature>
<organism evidence="7 8">
    <name type="scientific">Sipha flava</name>
    <name type="common">yellow sugarcane aphid</name>
    <dbReference type="NCBI Taxonomy" id="143950"/>
    <lineage>
        <taxon>Eukaryota</taxon>
        <taxon>Metazoa</taxon>
        <taxon>Ecdysozoa</taxon>
        <taxon>Arthropoda</taxon>
        <taxon>Hexapoda</taxon>
        <taxon>Insecta</taxon>
        <taxon>Pterygota</taxon>
        <taxon>Neoptera</taxon>
        <taxon>Paraneoptera</taxon>
        <taxon>Hemiptera</taxon>
        <taxon>Sternorrhyncha</taxon>
        <taxon>Aphidomorpha</taxon>
        <taxon>Aphidoidea</taxon>
        <taxon>Aphididae</taxon>
        <taxon>Sipha</taxon>
    </lineage>
</organism>
<name>A0A8B8GM40_9HEMI</name>
<dbReference type="GO" id="GO:0016020">
    <property type="term" value="C:membrane"/>
    <property type="evidence" value="ECO:0007669"/>
    <property type="project" value="UniProtKB-SubCell"/>
</dbReference>
<evidence type="ECO:0000256" key="3">
    <source>
        <dbReference type="ARBA" id="ARBA00022989"/>
    </source>
</evidence>
<comment type="subcellular location">
    <subcellularLocation>
        <location evidence="1">Membrane</location>
        <topology evidence="1">Multi-pass membrane protein</topology>
    </subcellularLocation>
</comment>
<dbReference type="PANTHER" id="PTHR23507">
    <property type="entry name" value="ZGC:174356"/>
    <property type="match status" value="1"/>
</dbReference>
<feature type="transmembrane region" description="Helical" evidence="6">
    <location>
        <begin position="178"/>
        <end position="198"/>
    </location>
</feature>
<evidence type="ECO:0000313" key="7">
    <source>
        <dbReference type="Proteomes" id="UP000694846"/>
    </source>
</evidence>
<dbReference type="InterPro" id="IPR036259">
    <property type="entry name" value="MFS_trans_sf"/>
</dbReference>
<dbReference type="RefSeq" id="XP_025424123.1">
    <property type="nucleotide sequence ID" value="XM_025568338.1"/>
</dbReference>
<keyword evidence="7" id="KW-1185">Reference proteome</keyword>
<dbReference type="SUPFAM" id="SSF103473">
    <property type="entry name" value="MFS general substrate transporter"/>
    <property type="match status" value="1"/>
</dbReference>
<feature type="transmembrane region" description="Helical" evidence="6">
    <location>
        <begin position="144"/>
        <end position="166"/>
    </location>
</feature>
<evidence type="ECO:0000256" key="5">
    <source>
        <dbReference type="SAM" id="MobiDB-lite"/>
    </source>
</evidence>
<proteinExistence type="predicted"/>
<dbReference type="RefSeq" id="XP_025424124.1">
    <property type="nucleotide sequence ID" value="XM_025568339.1"/>
</dbReference>
<dbReference type="InterPro" id="IPR011701">
    <property type="entry name" value="MFS"/>
</dbReference>
<feature type="transmembrane region" description="Helical" evidence="6">
    <location>
        <begin position="238"/>
        <end position="257"/>
    </location>
</feature>
<dbReference type="PANTHER" id="PTHR23507:SF1">
    <property type="entry name" value="FI18259P1-RELATED"/>
    <property type="match status" value="1"/>
</dbReference>
<feature type="transmembrane region" description="Helical" evidence="6">
    <location>
        <begin position="377"/>
        <end position="397"/>
    </location>
</feature>
<feature type="transmembrane region" description="Helical" evidence="6">
    <location>
        <begin position="310"/>
        <end position="334"/>
    </location>
</feature>
<evidence type="ECO:0000313" key="9">
    <source>
        <dbReference type="RefSeq" id="XP_025424124.1"/>
    </source>
</evidence>
<gene>
    <name evidence="8 9" type="primary">LOC112693337</name>
</gene>
<dbReference type="Pfam" id="PF07690">
    <property type="entry name" value="MFS_1"/>
    <property type="match status" value="1"/>
</dbReference>
<dbReference type="GeneID" id="112693337"/>
<evidence type="ECO:0000256" key="4">
    <source>
        <dbReference type="ARBA" id="ARBA00023136"/>
    </source>
</evidence>
<evidence type="ECO:0000256" key="6">
    <source>
        <dbReference type="SAM" id="Phobius"/>
    </source>
</evidence>
<evidence type="ECO:0000256" key="2">
    <source>
        <dbReference type="ARBA" id="ARBA00022692"/>
    </source>
</evidence>
<feature type="transmembrane region" description="Helical" evidence="6">
    <location>
        <begin position="436"/>
        <end position="454"/>
    </location>
</feature>
<keyword evidence="3 6" id="KW-1133">Transmembrane helix</keyword>
<keyword evidence="2 6" id="KW-0812">Transmembrane</keyword>